<comment type="caution">
    <text evidence="1">The sequence shown here is derived from an EMBL/GenBank/DDBJ whole genome shotgun (WGS) entry which is preliminary data.</text>
</comment>
<dbReference type="InterPro" id="IPR006439">
    <property type="entry name" value="HAD-SF_hydro_IA"/>
</dbReference>
<dbReference type="SFLD" id="SFLDG01129">
    <property type="entry name" value="C1.5:_HAD__Beta-PGM__Phosphata"/>
    <property type="match status" value="1"/>
</dbReference>
<dbReference type="GO" id="GO:0006281">
    <property type="term" value="P:DNA repair"/>
    <property type="evidence" value="ECO:0007669"/>
    <property type="project" value="TreeGrafter"/>
</dbReference>
<name>A0A2P2GJ49_STREW</name>
<dbReference type="InterPro" id="IPR023214">
    <property type="entry name" value="HAD_sf"/>
</dbReference>
<organism evidence="1 2">
    <name type="scientific">Streptomyces showdoensis</name>
    <dbReference type="NCBI Taxonomy" id="68268"/>
    <lineage>
        <taxon>Bacteria</taxon>
        <taxon>Bacillati</taxon>
        <taxon>Actinomycetota</taxon>
        <taxon>Actinomycetes</taxon>
        <taxon>Kitasatosporales</taxon>
        <taxon>Streptomycetaceae</taxon>
        <taxon>Streptomyces</taxon>
    </lineage>
</organism>
<keyword evidence="1" id="KW-0378">Hydrolase</keyword>
<dbReference type="PANTHER" id="PTHR43434:SF16">
    <property type="entry name" value="BLL8046 PROTEIN"/>
    <property type="match status" value="1"/>
</dbReference>
<dbReference type="InterPro" id="IPR036412">
    <property type="entry name" value="HAD-like_sf"/>
</dbReference>
<dbReference type="Pfam" id="PF00702">
    <property type="entry name" value="Hydrolase"/>
    <property type="match status" value="1"/>
</dbReference>
<dbReference type="Proteomes" id="UP000265325">
    <property type="component" value="Unassembled WGS sequence"/>
</dbReference>
<dbReference type="RefSeq" id="WP_046910494.1">
    <property type="nucleotide sequence ID" value="NZ_JBHMCW010000020.1"/>
</dbReference>
<dbReference type="AlphaFoldDB" id="A0A2P2GJ49"/>
<dbReference type="EMBL" id="LAQS01000047">
    <property type="protein sequence ID" value="KKZ70889.1"/>
    <property type="molecule type" value="Genomic_DNA"/>
</dbReference>
<dbReference type="NCBIfam" id="TIGR01509">
    <property type="entry name" value="HAD-SF-IA-v3"/>
    <property type="match status" value="1"/>
</dbReference>
<dbReference type="InterPro" id="IPR023198">
    <property type="entry name" value="PGP-like_dom2"/>
</dbReference>
<dbReference type="SFLD" id="SFLDG01135">
    <property type="entry name" value="C1.5.6:_HAD__Beta-PGM__Phospha"/>
    <property type="match status" value="1"/>
</dbReference>
<sequence length="228" mass="24350">MDRAALFDVDGTLVDSNPLHVVAWWEAFRQDGHRVPTRAVHRAIGLPGEQLIDHVLGPSGDRADAARLGAAHDSLYGTFFERLEPFDRAAELLRALAGAGWTVVLVTSAKDRELSALRRALDADDAIRETATADDVDQGKPAPDPLLHALSLVDVPPDRAVFVGDSVWDMEAARRAGVSCVGLLCGGIPRADLMEAGAAVVYEDPADLLAHLGEGPFAVPDPARGRDR</sequence>
<accession>A0A2P2GJ49</accession>
<dbReference type="Gene3D" id="1.10.150.240">
    <property type="entry name" value="Putative phosphatase, domain 2"/>
    <property type="match status" value="1"/>
</dbReference>
<dbReference type="InterPro" id="IPR050155">
    <property type="entry name" value="HAD-like_hydrolase_sf"/>
</dbReference>
<proteinExistence type="predicted"/>
<dbReference type="SFLD" id="SFLDS00003">
    <property type="entry name" value="Haloacid_Dehalogenase"/>
    <property type="match status" value="1"/>
</dbReference>
<dbReference type="NCBIfam" id="TIGR01549">
    <property type="entry name" value="HAD-SF-IA-v1"/>
    <property type="match status" value="1"/>
</dbReference>
<dbReference type="PANTHER" id="PTHR43434">
    <property type="entry name" value="PHOSPHOGLYCOLATE PHOSPHATASE"/>
    <property type="match status" value="1"/>
</dbReference>
<dbReference type="GO" id="GO:0005829">
    <property type="term" value="C:cytosol"/>
    <property type="evidence" value="ECO:0007669"/>
    <property type="project" value="TreeGrafter"/>
</dbReference>
<evidence type="ECO:0000313" key="1">
    <source>
        <dbReference type="EMBL" id="KKZ70889.1"/>
    </source>
</evidence>
<dbReference type="OrthoDB" id="9793014at2"/>
<dbReference type="Gene3D" id="3.40.50.1000">
    <property type="entry name" value="HAD superfamily/HAD-like"/>
    <property type="match status" value="1"/>
</dbReference>
<reference evidence="1 2" key="1">
    <citation type="submission" date="2015-05" db="EMBL/GenBank/DDBJ databases">
        <title>Draft Genome assembly of Streptomyces showdoensis.</title>
        <authorList>
            <person name="Thapa K.K."/>
            <person name="Metsa-Ketela M."/>
        </authorList>
    </citation>
    <scope>NUCLEOTIDE SEQUENCE [LARGE SCALE GENOMIC DNA]</scope>
    <source>
        <strain evidence="1 2">ATCC 15227</strain>
    </source>
</reference>
<dbReference type="SUPFAM" id="SSF56784">
    <property type="entry name" value="HAD-like"/>
    <property type="match status" value="1"/>
</dbReference>
<dbReference type="GO" id="GO:0008967">
    <property type="term" value="F:phosphoglycolate phosphatase activity"/>
    <property type="evidence" value="ECO:0007669"/>
    <property type="project" value="TreeGrafter"/>
</dbReference>
<gene>
    <name evidence="1" type="ORF">VO63_26370</name>
</gene>
<keyword evidence="2" id="KW-1185">Reference proteome</keyword>
<evidence type="ECO:0000313" key="2">
    <source>
        <dbReference type="Proteomes" id="UP000265325"/>
    </source>
</evidence>
<protein>
    <submittedName>
        <fullName evidence="1">HAD family hydrolase</fullName>
    </submittedName>
</protein>